<dbReference type="EMBL" id="JAWQEG010000113">
    <property type="protein sequence ID" value="KAK3894369.1"/>
    <property type="molecule type" value="Genomic_DNA"/>
</dbReference>
<protein>
    <submittedName>
        <fullName evidence="2">Uncharacterized protein</fullName>
    </submittedName>
</protein>
<evidence type="ECO:0000256" key="1">
    <source>
        <dbReference type="SAM" id="MobiDB-lite"/>
    </source>
</evidence>
<dbReference type="Proteomes" id="UP001286313">
    <property type="component" value="Unassembled WGS sequence"/>
</dbReference>
<feature type="region of interest" description="Disordered" evidence="1">
    <location>
        <begin position="78"/>
        <end position="116"/>
    </location>
</feature>
<accession>A0AAE1L2R8</accession>
<proteinExistence type="predicted"/>
<gene>
    <name evidence="2" type="ORF">Pcinc_001830</name>
</gene>
<organism evidence="2 3">
    <name type="scientific">Petrolisthes cinctipes</name>
    <name type="common">Flat porcelain crab</name>
    <dbReference type="NCBI Taxonomy" id="88211"/>
    <lineage>
        <taxon>Eukaryota</taxon>
        <taxon>Metazoa</taxon>
        <taxon>Ecdysozoa</taxon>
        <taxon>Arthropoda</taxon>
        <taxon>Crustacea</taxon>
        <taxon>Multicrustacea</taxon>
        <taxon>Malacostraca</taxon>
        <taxon>Eumalacostraca</taxon>
        <taxon>Eucarida</taxon>
        <taxon>Decapoda</taxon>
        <taxon>Pleocyemata</taxon>
        <taxon>Anomura</taxon>
        <taxon>Galatheoidea</taxon>
        <taxon>Porcellanidae</taxon>
        <taxon>Petrolisthes</taxon>
    </lineage>
</organism>
<sequence length="116" mass="12798">MVGYYQHQSPPIINTTTSPSFVGYYQHHSPPIINTTTSPSMVGYYQHHSPPIINTTTSPSLVGYYQHHFPSIINTILHQSSTPPPSQESEDPGWFMDGCTTKEGSGGALSVHRQNL</sequence>
<dbReference type="AlphaFoldDB" id="A0AAE1L2R8"/>
<reference evidence="2" key="1">
    <citation type="submission" date="2023-10" db="EMBL/GenBank/DDBJ databases">
        <title>Genome assemblies of two species of porcelain crab, Petrolisthes cinctipes and Petrolisthes manimaculis (Anomura: Porcellanidae).</title>
        <authorList>
            <person name="Angst P."/>
        </authorList>
    </citation>
    <scope>NUCLEOTIDE SEQUENCE</scope>
    <source>
        <strain evidence="2">PB745_01</strain>
        <tissue evidence="2">Gill</tissue>
    </source>
</reference>
<evidence type="ECO:0000313" key="2">
    <source>
        <dbReference type="EMBL" id="KAK3894369.1"/>
    </source>
</evidence>
<name>A0AAE1L2R8_PETCI</name>
<keyword evidence="3" id="KW-1185">Reference proteome</keyword>
<comment type="caution">
    <text evidence="2">The sequence shown here is derived from an EMBL/GenBank/DDBJ whole genome shotgun (WGS) entry which is preliminary data.</text>
</comment>
<evidence type="ECO:0000313" key="3">
    <source>
        <dbReference type="Proteomes" id="UP001286313"/>
    </source>
</evidence>